<comment type="caution">
    <text evidence="14">The sequence shown here is derived from an EMBL/GenBank/DDBJ whole genome shotgun (WGS) entry which is preliminary data.</text>
</comment>
<accession>A0AAD3H5U3</accession>
<dbReference type="InterPro" id="IPR027417">
    <property type="entry name" value="P-loop_NTPase"/>
</dbReference>
<dbReference type="SUPFAM" id="SSF64356">
    <property type="entry name" value="SNARE-like"/>
    <property type="match status" value="1"/>
</dbReference>
<evidence type="ECO:0000256" key="1">
    <source>
        <dbReference type="ARBA" id="ARBA00004397"/>
    </source>
</evidence>
<evidence type="ECO:0000256" key="9">
    <source>
        <dbReference type="ARBA" id="ARBA00081194"/>
    </source>
</evidence>
<dbReference type="Proteomes" id="UP001054902">
    <property type="component" value="Unassembled WGS sequence"/>
</dbReference>
<dbReference type="Gene3D" id="3.30.450.60">
    <property type="match status" value="1"/>
</dbReference>
<evidence type="ECO:0000256" key="6">
    <source>
        <dbReference type="ARBA" id="ARBA00023136"/>
    </source>
</evidence>
<dbReference type="InterPro" id="IPR042101">
    <property type="entry name" value="SRP54_N_sf"/>
</dbReference>
<dbReference type="GO" id="GO:0005525">
    <property type="term" value="F:GTP binding"/>
    <property type="evidence" value="ECO:0007669"/>
    <property type="project" value="UniProtKB-KW"/>
</dbReference>
<dbReference type="SMART" id="SM00963">
    <property type="entry name" value="SRP54_N"/>
    <property type="match status" value="1"/>
</dbReference>
<comment type="subunit">
    <text evidence="3">Heterodimer of an alpha and a beta chain.</text>
</comment>
<dbReference type="GO" id="GO:0003924">
    <property type="term" value="F:GTPase activity"/>
    <property type="evidence" value="ECO:0007669"/>
    <property type="project" value="TreeGrafter"/>
</dbReference>
<dbReference type="InterPro" id="IPR013822">
    <property type="entry name" value="Signal_recog_particl_SRP54_hlx"/>
</dbReference>
<dbReference type="SUPFAM" id="SSF47364">
    <property type="entry name" value="Domain of the SRP/SRP receptor G-proteins"/>
    <property type="match status" value="1"/>
</dbReference>
<dbReference type="CDD" id="cd17876">
    <property type="entry name" value="SRalpha_C"/>
    <property type="match status" value="1"/>
</dbReference>
<organism evidence="14 15">
    <name type="scientific">Chaetoceros tenuissimus</name>
    <dbReference type="NCBI Taxonomy" id="426638"/>
    <lineage>
        <taxon>Eukaryota</taxon>
        <taxon>Sar</taxon>
        <taxon>Stramenopiles</taxon>
        <taxon>Ochrophyta</taxon>
        <taxon>Bacillariophyta</taxon>
        <taxon>Coscinodiscophyceae</taxon>
        <taxon>Chaetocerotophycidae</taxon>
        <taxon>Chaetocerotales</taxon>
        <taxon>Chaetocerotaceae</taxon>
        <taxon>Chaetoceros</taxon>
    </lineage>
</organism>
<dbReference type="GO" id="GO:0006614">
    <property type="term" value="P:SRP-dependent cotranslational protein targeting to membrane"/>
    <property type="evidence" value="ECO:0007669"/>
    <property type="project" value="InterPro"/>
</dbReference>
<feature type="domain" description="SRP54-type proteins GTP-binding" evidence="12">
    <location>
        <begin position="361"/>
        <end position="564"/>
    </location>
</feature>
<dbReference type="FunFam" id="3.40.50.300:FF:000566">
    <property type="entry name" value="Signal recognition particle receptor subunit alpha"/>
    <property type="match status" value="1"/>
</dbReference>
<proteinExistence type="inferred from homology"/>
<comment type="similarity">
    <text evidence="2">Belongs to the GTP-binding SRP family.</text>
</comment>
<feature type="compositionally biased region" description="Basic and acidic residues" evidence="10">
    <location>
        <begin position="141"/>
        <end position="169"/>
    </location>
</feature>
<evidence type="ECO:0000313" key="14">
    <source>
        <dbReference type="EMBL" id="GFH51707.1"/>
    </source>
</evidence>
<dbReference type="SUPFAM" id="SSF52540">
    <property type="entry name" value="P-loop containing nucleoside triphosphate hydrolases"/>
    <property type="match status" value="1"/>
</dbReference>
<evidence type="ECO:0000313" key="15">
    <source>
        <dbReference type="Proteomes" id="UP001054902"/>
    </source>
</evidence>
<reference evidence="14 15" key="1">
    <citation type="journal article" date="2021" name="Sci. Rep.">
        <title>The genome of the diatom Chaetoceros tenuissimus carries an ancient integrated fragment of an extant virus.</title>
        <authorList>
            <person name="Hongo Y."/>
            <person name="Kimura K."/>
            <person name="Takaki Y."/>
            <person name="Yoshida Y."/>
            <person name="Baba S."/>
            <person name="Kobayashi G."/>
            <person name="Nagasaki K."/>
            <person name="Hano T."/>
            <person name="Tomaru Y."/>
        </authorList>
    </citation>
    <scope>NUCLEOTIDE SEQUENCE [LARGE SCALE GENOMIC DNA]</scope>
    <source>
        <strain evidence="14 15">NIES-3715</strain>
    </source>
</reference>
<keyword evidence="5" id="KW-0342">GTP-binding</keyword>
<feature type="domain" description="AAA+ ATPase" evidence="11">
    <location>
        <begin position="360"/>
        <end position="500"/>
    </location>
</feature>
<dbReference type="EMBL" id="BLLK01000045">
    <property type="protein sequence ID" value="GFH51707.1"/>
    <property type="molecule type" value="Genomic_DNA"/>
</dbReference>
<name>A0AAD3H5U3_9STRA</name>
<evidence type="ECO:0000256" key="4">
    <source>
        <dbReference type="ARBA" id="ARBA00022741"/>
    </source>
</evidence>
<feature type="region of interest" description="Disordered" evidence="10">
    <location>
        <begin position="141"/>
        <end position="197"/>
    </location>
</feature>
<evidence type="ECO:0000259" key="12">
    <source>
        <dbReference type="SMART" id="SM00962"/>
    </source>
</evidence>
<dbReference type="InterPro" id="IPR011012">
    <property type="entry name" value="Longin-like_dom_sf"/>
</dbReference>
<dbReference type="InterPro" id="IPR036225">
    <property type="entry name" value="SRP/SRP_N"/>
</dbReference>
<dbReference type="PANTHER" id="PTHR43134">
    <property type="entry name" value="SIGNAL RECOGNITION PARTICLE RECEPTOR SUBUNIT ALPHA"/>
    <property type="match status" value="1"/>
</dbReference>
<dbReference type="SMART" id="SM00382">
    <property type="entry name" value="AAA"/>
    <property type="match status" value="1"/>
</dbReference>
<feature type="domain" description="Signal recognition particle SRP54 helical bundle" evidence="13">
    <location>
        <begin position="240"/>
        <end position="324"/>
    </location>
</feature>
<dbReference type="Pfam" id="PF00448">
    <property type="entry name" value="SRP54"/>
    <property type="match status" value="1"/>
</dbReference>
<dbReference type="Gene3D" id="3.40.50.300">
    <property type="entry name" value="P-loop containing nucleotide triphosphate hydrolases"/>
    <property type="match status" value="1"/>
</dbReference>
<evidence type="ECO:0000259" key="13">
    <source>
        <dbReference type="SMART" id="SM00963"/>
    </source>
</evidence>
<evidence type="ECO:0000256" key="3">
    <source>
        <dbReference type="ARBA" id="ARBA00011870"/>
    </source>
</evidence>
<evidence type="ECO:0000256" key="8">
    <source>
        <dbReference type="ARBA" id="ARBA00071429"/>
    </source>
</evidence>
<keyword evidence="15" id="KW-1185">Reference proteome</keyword>
<dbReference type="InterPro" id="IPR003593">
    <property type="entry name" value="AAA+_ATPase"/>
</dbReference>
<dbReference type="GO" id="GO:0005047">
    <property type="term" value="F:signal recognition particle binding"/>
    <property type="evidence" value="ECO:0007669"/>
    <property type="project" value="TreeGrafter"/>
</dbReference>
<dbReference type="AlphaFoldDB" id="A0AAD3H5U3"/>
<sequence>MIDSVTIFSKSGVVLYHYAYLTSSNDLTPKEEDIVNNFLSQHLLHPSLKVLSLNTTPSTTAEYLSTENEMVVVLYPSIIASYADLSWINYFMKEVWNEYSLFRKSIQIKDVDEESSVDTSLFNATLNAVYEKAQIVGKIDRSKSSNVSKKEQTKVGKKGKDARVWHEGEQEVTSASMAKLDRSKNDAASTDPMELNDNSPALIEARAAYLPEANERPTWEEEENLKLVDEDDDESQPDSSSSAWGNSLKGMMDQISGKVLTEGDLEQPLLEMEKMLAGKNVARDIAQDICEKVKGKLIGKKMTSFTRVKSAVRQALEVSIEKILKPGRGRGGSDSVDVLRDVISKRERGRGLFSKKDADAPYTIVMIGINGIGKTTSLAKIAYYLKSNGCNPLLAACDTFRSGAVEQLNTHAKCLGVPLYHKGYSKDPSSVAKAAIQQARQEGNDVVLIDTAGRMQNNIPLMQALSNLVVQNNPDLVLFVCEALVGNDGMDQLEMFNKALRSGGHNRKIDGIVLTKFDTIDDKVGAALTLTHITGSPVVFCGTGQKYNHLKKLSVQSIIKSLFS</sequence>
<dbReference type="InterPro" id="IPR000897">
    <property type="entry name" value="SRP54_GTPase_dom"/>
</dbReference>
<dbReference type="Pfam" id="PF02881">
    <property type="entry name" value="SRP54_N"/>
    <property type="match status" value="1"/>
</dbReference>
<dbReference type="SMART" id="SM00962">
    <property type="entry name" value="SRP54"/>
    <property type="match status" value="1"/>
</dbReference>
<evidence type="ECO:0000256" key="10">
    <source>
        <dbReference type="SAM" id="MobiDB-lite"/>
    </source>
</evidence>
<evidence type="ECO:0000256" key="2">
    <source>
        <dbReference type="ARBA" id="ARBA00008531"/>
    </source>
</evidence>
<keyword evidence="6" id="KW-0472">Membrane</keyword>
<evidence type="ECO:0000256" key="5">
    <source>
        <dbReference type="ARBA" id="ARBA00023134"/>
    </source>
</evidence>
<protein>
    <recommendedName>
        <fullName evidence="8">Signal recognition particle receptor subunit alpha homolog</fullName>
    </recommendedName>
    <alternativeName>
        <fullName evidence="9">Docking protein alpha</fullName>
    </alternativeName>
</protein>
<evidence type="ECO:0000256" key="7">
    <source>
        <dbReference type="ARBA" id="ARBA00023170"/>
    </source>
</evidence>
<gene>
    <name evidence="14" type="ORF">CTEN210_08183</name>
</gene>
<evidence type="ECO:0000259" key="11">
    <source>
        <dbReference type="SMART" id="SM00382"/>
    </source>
</evidence>
<feature type="region of interest" description="Disordered" evidence="10">
    <location>
        <begin position="226"/>
        <end position="248"/>
    </location>
</feature>
<dbReference type="PANTHER" id="PTHR43134:SF1">
    <property type="entry name" value="SIGNAL RECOGNITION PARTICLE RECEPTOR SUBUNIT ALPHA"/>
    <property type="match status" value="1"/>
</dbReference>
<dbReference type="Gene3D" id="1.20.120.140">
    <property type="entry name" value="Signal recognition particle SRP54, nucleotide-binding domain"/>
    <property type="match status" value="1"/>
</dbReference>
<dbReference type="GO" id="GO:0005789">
    <property type="term" value="C:endoplasmic reticulum membrane"/>
    <property type="evidence" value="ECO:0007669"/>
    <property type="project" value="UniProtKB-SubCell"/>
</dbReference>
<keyword evidence="4" id="KW-0547">Nucleotide-binding</keyword>
<keyword evidence="7" id="KW-0675">Receptor</keyword>
<comment type="subcellular location">
    <subcellularLocation>
        <location evidence="1">Endoplasmic reticulum membrane</location>
        <topology evidence="1">Peripheral membrane protein</topology>
        <orientation evidence="1">Cytoplasmic side</orientation>
    </subcellularLocation>
</comment>